<evidence type="ECO:0000313" key="3">
    <source>
        <dbReference type="Proteomes" id="UP000663637"/>
    </source>
</evidence>
<keyword evidence="1" id="KW-0812">Transmembrane</keyword>
<sequence length="103" mass="10577">MAASKATGAHRTNGWNIAARIVAAILANYLLASLATACLARLLPMPPAEATIAATLLSFALFAVTALTAFGVRSVVALWLWMLGAGVVLGGILWLSIMAGGRL</sequence>
<name>A0ABX7K8J7_9SPHN</name>
<dbReference type="EMBL" id="CP061510">
    <property type="protein sequence ID" value="QSB44299.1"/>
    <property type="molecule type" value="Genomic_DNA"/>
</dbReference>
<keyword evidence="1" id="KW-0472">Membrane</keyword>
<accession>A0ABX7K8J7</accession>
<dbReference type="RefSeq" id="WP_205441653.1">
    <property type="nucleotide sequence ID" value="NZ_CP061510.1"/>
</dbReference>
<keyword evidence="1" id="KW-1133">Transmembrane helix</keyword>
<reference evidence="2 3" key="1">
    <citation type="submission" date="2020-09" db="EMBL/GenBank/DDBJ databases">
        <title>Complete genome sequence of altererythrobacter flavus SS-21NJ, isolated from Dongying oil sludge in Shandong province.</title>
        <authorList>
            <person name="Sun S."/>
            <person name="Zhang Z."/>
        </authorList>
    </citation>
    <scope>NUCLEOTIDE SEQUENCE [LARGE SCALE GENOMIC DNA]</scope>
    <source>
        <strain evidence="2 3">SS-21NJ</strain>
    </source>
</reference>
<evidence type="ECO:0000313" key="2">
    <source>
        <dbReference type="EMBL" id="QSB44299.1"/>
    </source>
</evidence>
<protein>
    <recommendedName>
        <fullName evidence="4">Iron transporter</fullName>
    </recommendedName>
</protein>
<feature type="transmembrane region" description="Helical" evidence="1">
    <location>
        <begin position="52"/>
        <end position="72"/>
    </location>
</feature>
<keyword evidence="3" id="KW-1185">Reference proteome</keyword>
<dbReference type="Proteomes" id="UP000663637">
    <property type="component" value="Chromosome"/>
</dbReference>
<gene>
    <name evidence="2" type="ORF">IDJ81_13415</name>
</gene>
<feature type="transmembrane region" description="Helical" evidence="1">
    <location>
        <begin position="17"/>
        <end position="40"/>
    </location>
</feature>
<evidence type="ECO:0000256" key="1">
    <source>
        <dbReference type="SAM" id="Phobius"/>
    </source>
</evidence>
<organism evidence="2 3">
    <name type="scientific">Tsuneonella flava</name>
    <dbReference type="NCBI Taxonomy" id="2055955"/>
    <lineage>
        <taxon>Bacteria</taxon>
        <taxon>Pseudomonadati</taxon>
        <taxon>Pseudomonadota</taxon>
        <taxon>Alphaproteobacteria</taxon>
        <taxon>Sphingomonadales</taxon>
        <taxon>Erythrobacteraceae</taxon>
        <taxon>Tsuneonella</taxon>
    </lineage>
</organism>
<evidence type="ECO:0008006" key="4">
    <source>
        <dbReference type="Google" id="ProtNLM"/>
    </source>
</evidence>
<feature type="transmembrane region" description="Helical" evidence="1">
    <location>
        <begin position="78"/>
        <end position="97"/>
    </location>
</feature>
<proteinExistence type="predicted"/>